<dbReference type="PANTHER" id="PTHR33420:SF3">
    <property type="entry name" value="FIMBRIAL SUBUNIT ELFA"/>
    <property type="match status" value="1"/>
</dbReference>
<dbReference type="InterPro" id="IPR036937">
    <property type="entry name" value="Adhesion_dom_fimbrial_sf"/>
</dbReference>
<dbReference type="GO" id="GO:0043709">
    <property type="term" value="P:cell adhesion involved in single-species biofilm formation"/>
    <property type="evidence" value="ECO:0007669"/>
    <property type="project" value="TreeGrafter"/>
</dbReference>
<feature type="chain" id="PRO_5042224575" evidence="5">
    <location>
        <begin position="26"/>
        <end position="193"/>
    </location>
</feature>
<reference evidence="7" key="1">
    <citation type="submission" date="2022-12" db="EMBL/GenBank/DDBJ databases">
        <title>NDM-1 containing novel ST 2018 Pseudenterobacter timonensis.</title>
        <authorList>
            <person name="Halder G."/>
            <person name="Mandal S."/>
            <person name="Dutta S."/>
        </authorList>
    </citation>
    <scope>NUCLEOTIDE SEQUENCE</scope>
    <source>
        <strain evidence="7">CNCI147</strain>
    </source>
</reference>
<name>A0AAE4IVG7_9ENTR</name>
<gene>
    <name evidence="7" type="ORF">O7047_17410</name>
</gene>
<evidence type="ECO:0000256" key="2">
    <source>
        <dbReference type="ARBA" id="ARBA00006671"/>
    </source>
</evidence>
<dbReference type="Proteomes" id="UP001248822">
    <property type="component" value="Unassembled WGS sequence"/>
</dbReference>
<keyword evidence="3 5" id="KW-0732">Signal</keyword>
<evidence type="ECO:0000313" key="7">
    <source>
        <dbReference type="EMBL" id="MDR9891998.1"/>
    </source>
</evidence>
<dbReference type="AlphaFoldDB" id="A0AAE4IVG7"/>
<accession>A0AAE4IVG7</accession>
<evidence type="ECO:0000256" key="4">
    <source>
        <dbReference type="ARBA" id="ARBA00023263"/>
    </source>
</evidence>
<protein>
    <submittedName>
        <fullName evidence="7">Fimbrial protein</fullName>
    </submittedName>
</protein>
<comment type="caution">
    <text evidence="7">The sequence shown here is derived from an EMBL/GenBank/DDBJ whole genome shotgun (WGS) entry which is preliminary data.</text>
</comment>
<dbReference type="Pfam" id="PF00419">
    <property type="entry name" value="Fimbrial"/>
    <property type="match status" value="1"/>
</dbReference>
<dbReference type="GO" id="GO:0009289">
    <property type="term" value="C:pilus"/>
    <property type="evidence" value="ECO:0007669"/>
    <property type="project" value="UniProtKB-SubCell"/>
</dbReference>
<proteinExistence type="inferred from homology"/>
<dbReference type="SUPFAM" id="SSF49401">
    <property type="entry name" value="Bacterial adhesins"/>
    <property type="match status" value="1"/>
</dbReference>
<keyword evidence="4" id="KW-0281">Fimbrium</keyword>
<dbReference type="InterPro" id="IPR050263">
    <property type="entry name" value="Bact_Fimbrial_Adh_Pro"/>
</dbReference>
<dbReference type="PANTHER" id="PTHR33420">
    <property type="entry name" value="FIMBRIAL SUBUNIT ELFA-RELATED"/>
    <property type="match status" value="1"/>
</dbReference>
<dbReference type="InterPro" id="IPR008966">
    <property type="entry name" value="Adhesion_dom_sf"/>
</dbReference>
<comment type="subcellular location">
    <subcellularLocation>
        <location evidence="1">Fimbrium</location>
    </subcellularLocation>
</comment>
<sequence>MKANKLTQALFTAGILLAAPLAANAAGSGVNTALDNDQGTQGAGGVVNFTGKITEMSCNVTTDSKNKQVELGTWAKSYFDEHDETTRREFKINVEECPDSVTSIAVLFDGAKDANNNTLFQVTPGTDSATGVGVKLLQEDGTTQIKPGTISQAVERKADGTAELVFYANYATDGQAVEAGAANAVSNFLMVYN</sequence>
<evidence type="ECO:0000256" key="3">
    <source>
        <dbReference type="ARBA" id="ARBA00022729"/>
    </source>
</evidence>
<feature type="signal peptide" evidence="5">
    <location>
        <begin position="1"/>
        <end position="25"/>
    </location>
</feature>
<dbReference type="EMBL" id="JAQGEC010000017">
    <property type="protein sequence ID" value="MDR9891998.1"/>
    <property type="molecule type" value="Genomic_DNA"/>
</dbReference>
<feature type="domain" description="Fimbrial-type adhesion" evidence="6">
    <location>
        <begin position="48"/>
        <end position="192"/>
    </location>
</feature>
<dbReference type="Gene3D" id="2.60.40.1090">
    <property type="entry name" value="Fimbrial-type adhesion domain"/>
    <property type="match status" value="1"/>
</dbReference>
<dbReference type="RefSeq" id="WP_310827148.1">
    <property type="nucleotide sequence ID" value="NZ_JAQGEC010000017.1"/>
</dbReference>
<comment type="similarity">
    <text evidence="2">Belongs to the fimbrial protein family.</text>
</comment>
<dbReference type="InterPro" id="IPR000259">
    <property type="entry name" value="Adhesion_dom_fimbrial"/>
</dbReference>
<evidence type="ECO:0000256" key="1">
    <source>
        <dbReference type="ARBA" id="ARBA00004561"/>
    </source>
</evidence>
<organism evidence="7 8">
    <name type="scientific">Pseudenterobacter timonensis</name>
    <dbReference type="NCBI Taxonomy" id="1755099"/>
    <lineage>
        <taxon>Bacteria</taxon>
        <taxon>Pseudomonadati</taxon>
        <taxon>Pseudomonadota</taxon>
        <taxon>Gammaproteobacteria</taxon>
        <taxon>Enterobacterales</taxon>
        <taxon>Enterobacteriaceae</taxon>
        <taxon>Pseudenterobacter</taxon>
    </lineage>
</organism>
<evidence type="ECO:0000313" key="8">
    <source>
        <dbReference type="Proteomes" id="UP001248822"/>
    </source>
</evidence>
<evidence type="ECO:0000256" key="5">
    <source>
        <dbReference type="SAM" id="SignalP"/>
    </source>
</evidence>
<evidence type="ECO:0000259" key="6">
    <source>
        <dbReference type="Pfam" id="PF00419"/>
    </source>
</evidence>